<reference evidence="1 2" key="1">
    <citation type="submission" date="2019-08" db="EMBL/GenBank/DDBJ databases">
        <title>Aureimonas fodiniaquatilis sp. nov., isolated from a coal mine wastewater.</title>
        <authorList>
            <person name="Kim W."/>
        </authorList>
    </citation>
    <scope>NUCLEOTIDE SEQUENCE [LARGE SCALE GENOMIC DNA]</scope>
    <source>
        <strain evidence="1 2">CAU 1482</strain>
    </source>
</reference>
<dbReference type="Proteomes" id="UP000324738">
    <property type="component" value="Unassembled WGS sequence"/>
</dbReference>
<organism evidence="1 2">
    <name type="scientific">Aureimonas fodinaquatilis</name>
    <dbReference type="NCBI Taxonomy" id="2565783"/>
    <lineage>
        <taxon>Bacteria</taxon>
        <taxon>Pseudomonadati</taxon>
        <taxon>Pseudomonadota</taxon>
        <taxon>Alphaproteobacteria</taxon>
        <taxon>Hyphomicrobiales</taxon>
        <taxon>Aurantimonadaceae</taxon>
        <taxon>Aureimonas</taxon>
    </lineage>
</organism>
<comment type="caution">
    <text evidence="1">The sequence shown here is derived from an EMBL/GenBank/DDBJ whole genome shotgun (WGS) entry which is preliminary data.</text>
</comment>
<gene>
    <name evidence="1" type="ORF">FPY71_08725</name>
</gene>
<evidence type="ECO:0000313" key="2">
    <source>
        <dbReference type="Proteomes" id="UP000324738"/>
    </source>
</evidence>
<dbReference type="AlphaFoldDB" id="A0A5B0DVW8"/>
<sequence length="67" mass="7445">MFGLKSGHLPDQLIHPLQRIGFGRCLLFQVSGQNCGLDKSRMPFGGQLFRQRNHLLPKLTGSVIGQV</sequence>
<proteinExistence type="predicted"/>
<accession>A0A5B0DVW8</accession>
<keyword evidence="2" id="KW-1185">Reference proteome</keyword>
<name>A0A5B0DVW8_9HYPH</name>
<dbReference type="EMBL" id="VTWH01000002">
    <property type="protein sequence ID" value="KAA0970573.1"/>
    <property type="molecule type" value="Genomic_DNA"/>
</dbReference>
<protein>
    <submittedName>
        <fullName evidence="1">Uncharacterized protein</fullName>
    </submittedName>
</protein>
<evidence type="ECO:0000313" key="1">
    <source>
        <dbReference type="EMBL" id="KAA0970573.1"/>
    </source>
</evidence>
<dbReference type="RefSeq" id="WP_149299672.1">
    <property type="nucleotide sequence ID" value="NZ_VTWH01000002.1"/>
</dbReference>